<dbReference type="SUPFAM" id="SSF75217">
    <property type="entry name" value="alpha/beta knot"/>
    <property type="match status" value="1"/>
</dbReference>
<dbReference type="Gene3D" id="3.30.1330.30">
    <property type="match status" value="1"/>
</dbReference>
<evidence type="ECO:0000256" key="1">
    <source>
        <dbReference type="ARBA" id="ARBA00007228"/>
    </source>
</evidence>
<dbReference type="GO" id="GO:0005737">
    <property type="term" value="C:cytoplasm"/>
    <property type="evidence" value="ECO:0007669"/>
    <property type="project" value="UniProtKB-ARBA"/>
</dbReference>
<feature type="domain" description="RNA 2-O ribose methyltransferase substrate binding" evidence="4">
    <location>
        <begin position="30"/>
        <end position="106"/>
    </location>
</feature>
<evidence type="ECO:0000256" key="3">
    <source>
        <dbReference type="ARBA" id="ARBA00022679"/>
    </source>
</evidence>
<dbReference type="SMART" id="SM00967">
    <property type="entry name" value="SpoU_sub_bind"/>
    <property type="match status" value="1"/>
</dbReference>
<dbReference type="GO" id="GO:0006396">
    <property type="term" value="P:RNA processing"/>
    <property type="evidence" value="ECO:0007669"/>
    <property type="project" value="InterPro"/>
</dbReference>
<dbReference type="InterPro" id="IPR001537">
    <property type="entry name" value="SpoU_MeTrfase"/>
</dbReference>
<gene>
    <name evidence="5" type="ORF">KTA_34900</name>
</gene>
<dbReference type="InterPro" id="IPR029026">
    <property type="entry name" value="tRNA_m1G_MTases_N"/>
</dbReference>
<dbReference type="InterPro" id="IPR029064">
    <property type="entry name" value="Ribosomal_eL30-like_sf"/>
</dbReference>
<dbReference type="GO" id="GO:0032259">
    <property type="term" value="P:methylation"/>
    <property type="evidence" value="ECO:0007669"/>
    <property type="project" value="UniProtKB-KW"/>
</dbReference>
<dbReference type="PANTHER" id="PTHR43191:SF2">
    <property type="entry name" value="RRNA METHYLTRANSFERASE 3, MITOCHONDRIAL"/>
    <property type="match status" value="1"/>
</dbReference>
<dbReference type="GO" id="GO:0003723">
    <property type="term" value="F:RNA binding"/>
    <property type="evidence" value="ECO:0007669"/>
    <property type="project" value="InterPro"/>
</dbReference>
<sequence length="270" mass="29144">MQIASPANPRLKAIRALRQRQERERSGCFFIEGIRLVAEALQTRATIETLVVAPSLLRSDFARSLVAEAQAAGISILEVSEAAFASLSQKEGPQGLAAVVRQRWQRLEELQPAPGDYWVALHAAQDPGNIGTILRTADAAGARGVILLDHCADPYDPNAARASMGALFSQTLIRASFADFCRWKERTGCFVIGTSGAAATDYRSLRYPLPLVLLMGSERQGLSTEQQASCDAMVSIAMVGRSDSLNLAVATALVLYEIFYQLRASRGSSS</sequence>
<dbReference type="InterPro" id="IPR029028">
    <property type="entry name" value="Alpha/beta_knot_MTases"/>
</dbReference>
<organism evidence="5">
    <name type="scientific">Thermogemmatispora argillosa</name>
    <dbReference type="NCBI Taxonomy" id="2045280"/>
    <lineage>
        <taxon>Bacteria</taxon>
        <taxon>Bacillati</taxon>
        <taxon>Chloroflexota</taxon>
        <taxon>Ktedonobacteria</taxon>
        <taxon>Thermogemmatisporales</taxon>
        <taxon>Thermogemmatisporaceae</taxon>
        <taxon>Thermogemmatispora</taxon>
    </lineage>
</organism>
<keyword evidence="3 5" id="KW-0808">Transferase</keyword>
<dbReference type="Pfam" id="PF00588">
    <property type="entry name" value="SpoU_methylase"/>
    <property type="match status" value="1"/>
</dbReference>
<dbReference type="InterPro" id="IPR051259">
    <property type="entry name" value="rRNA_Methyltransferase"/>
</dbReference>
<evidence type="ECO:0000313" key="5">
    <source>
        <dbReference type="EMBL" id="BBH95291.1"/>
    </source>
</evidence>
<dbReference type="PANTHER" id="PTHR43191">
    <property type="entry name" value="RRNA METHYLTRANSFERASE 3"/>
    <property type="match status" value="1"/>
</dbReference>
<name>A0A455T6S2_9CHLR</name>
<dbReference type="AlphaFoldDB" id="A0A455T6S2"/>
<proteinExistence type="inferred from homology"/>
<comment type="similarity">
    <text evidence="1">Belongs to the class IV-like SAM-binding methyltransferase superfamily. RNA methyltransferase TrmH family.</text>
</comment>
<dbReference type="InterPro" id="IPR013123">
    <property type="entry name" value="SpoU_subst-bd"/>
</dbReference>
<keyword evidence="2 5" id="KW-0489">Methyltransferase</keyword>
<accession>A0A455T6S2</accession>
<dbReference type="Pfam" id="PF22435">
    <property type="entry name" value="MRM3-like_sub_bind"/>
    <property type="match status" value="1"/>
</dbReference>
<dbReference type="Gene3D" id="3.40.1280.10">
    <property type="match status" value="1"/>
</dbReference>
<dbReference type="SUPFAM" id="SSF55315">
    <property type="entry name" value="L30e-like"/>
    <property type="match status" value="1"/>
</dbReference>
<protein>
    <submittedName>
        <fullName evidence="5">rRNA methyltransferase</fullName>
    </submittedName>
</protein>
<reference evidence="5" key="1">
    <citation type="submission" date="2018-12" db="EMBL/GenBank/DDBJ databases">
        <title>Novel natural products biosynthetic potential of the class Ktedonobacteria.</title>
        <authorList>
            <person name="Zheng Y."/>
            <person name="Saitou A."/>
            <person name="Wang C.M."/>
            <person name="Toyoda A."/>
            <person name="Minakuchi Y."/>
            <person name="Sekiguchi Y."/>
            <person name="Ueda K."/>
            <person name="Takano H."/>
            <person name="Sakai Y."/>
            <person name="Yokota A."/>
            <person name="Yabe S."/>
        </authorList>
    </citation>
    <scope>NUCLEOTIDE SEQUENCE</scope>
    <source>
        <strain evidence="5">A3-2</strain>
    </source>
</reference>
<dbReference type="InterPro" id="IPR053888">
    <property type="entry name" value="MRM3-like_sub_bind"/>
</dbReference>
<dbReference type="EMBL" id="AP019377">
    <property type="protein sequence ID" value="BBH95291.1"/>
    <property type="molecule type" value="Genomic_DNA"/>
</dbReference>
<evidence type="ECO:0000256" key="2">
    <source>
        <dbReference type="ARBA" id="ARBA00022603"/>
    </source>
</evidence>
<evidence type="ECO:0000259" key="4">
    <source>
        <dbReference type="SMART" id="SM00967"/>
    </source>
</evidence>
<dbReference type="GO" id="GO:0008173">
    <property type="term" value="F:RNA methyltransferase activity"/>
    <property type="evidence" value="ECO:0007669"/>
    <property type="project" value="InterPro"/>
</dbReference>
<dbReference type="CDD" id="cd18095">
    <property type="entry name" value="SpoU-like_rRNA-MTase"/>
    <property type="match status" value="1"/>
</dbReference>